<gene>
    <name evidence="1" type="ORF">ACFS2C_10280</name>
</gene>
<dbReference type="Gene3D" id="3.10.590.10">
    <property type="entry name" value="ph1033 like domains"/>
    <property type="match status" value="1"/>
</dbReference>
<keyword evidence="2" id="KW-1185">Reference proteome</keyword>
<name>A0ABW5WB02_9PSEU</name>
<dbReference type="RefSeq" id="WP_377391875.1">
    <property type="nucleotide sequence ID" value="NZ_JBHSAN010000027.1"/>
</dbReference>
<sequence length="169" mass="18538">MADYLLVIGDREALGWLLTEQRMAFPGLNRAEVRALAPGDSLFLYTTRGCFKNPTRDRGRVIAAGTATTPVAALDDPVDLGGRRFPVGCDVRFPSATAWPDGVDLGELVAELDAFAGVGDAWSIKLRRPLVGLTPRDAELLRRRLDALHPQPLGDVIEPYSRWWQPTVS</sequence>
<reference evidence="2" key="1">
    <citation type="journal article" date="2019" name="Int. J. Syst. Evol. Microbiol.">
        <title>The Global Catalogue of Microorganisms (GCM) 10K type strain sequencing project: providing services to taxonomists for standard genome sequencing and annotation.</title>
        <authorList>
            <consortium name="The Broad Institute Genomics Platform"/>
            <consortium name="The Broad Institute Genome Sequencing Center for Infectious Disease"/>
            <person name="Wu L."/>
            <person name="Ma J."/>
        </authorList>
    </citation>
    <scope>NUCLEOTIDE SEQUENCE [LARGE SCALE GENOMIC DNA]</scope>
    <source>
        <strain evidence="2">IBRC-M 10906</strain>
    </source>
</reference>
<evidence type="ECO:0000313" key="2">
    <source>
        <dbReference type="Proteomes" id="UP001597478"/>
    </source>
</evidence>
<protein>
    <recommendedName>
        <fullName evidence="3">EVE domain-containing protein</fullName>
    </recommendedName>
</protein>
<comment type="caution">
    <text evidence="1">The sequence shown here is derived from an EMBL/GenBank/DDBJ whole genome shotgun (WGS) entry which is preliminary data.</text>
</comment>
<evidence type="ECO:0000313" key="1">
    <source>
        <dbReference type="EMBL" id="MFD2799778.1"/>
    </source>
</evidence>
<dbReference type="EMBL" id="JBHUOF010000012">
    <property type="protein sequence ID" value="MFD2799778.1"/>
    <property type="molecule type" value="Genomic_DNA"/>
</dbReference>
<evidence type="ECO:0008006" key="3">
    <source>
        <dbReference type="Google" id="ProtNLM"/>
    </source>
</evidence>
<accession>A0ABW5WB02</accession>
<proteinExistence type="predicted"/>
<dbReference type="Proteomes" id="UP001597478">
    <property type="component" value="Unassembled WGS sequence"/>
</dbReference>
<organism evidence="1 2">
    <name type="scientific">Prauserella oleivorans</name>
    <dbReference type="NCBI Taxonomy" id="1478153"/>
    <lineage>
        <taxon>Bacteria</taxon>
        <taxon>Bacillati</taxon>
        <taxon>Actinomycetota</taxon>
        <taxon>Actinomycetes</taxon>
        <taxon>Pseudonocardiales</taxon>
        <taxon>Pseudonocardiaceae</taxon>
        <taxon>Prauserella</taxon>
    </lineage>
</organism>